<evidence type="ECO:0000313" key="2">
    <source>
        <dbReference type="WBParaSite" id="MhA1_Contig700.frz3.gene10"/>
    </source>
</evidence>
<dbReference type="AlphaFoldDB" id="A0A1I8BWF4"/>
<accession>A0A1I8BWF4</accession>
<organism evidence="1 2">
    <name type="scientific">Meloidogyne hapla</name>
    <name type="common">Root-knot nematode worm</name>
    <dbReference type="NCBI Taxonomy" id="6305"/>
    <lineage>
        <taxon>Eukaryota</taxon>
        <taxon>Metazoa</taxon>
        <taxon>Ecdysozoa</taxon>
        <taxon>Nematoda</taxon>
        <taxon>Chromadorea</taxon>
        <taxon>Rhabditida</taxon>
        <taxon>Tylenchina</taxon>
        <taxon>Tylenchomorpha</taxon>
        <taxon>Tylenchoidea</taxon>
        <taxon>Meloidogynidae</taxon>
        <taxon>Meloidogyninae</taxon>
        <taxon>Meloidogyne</taxon>
    </lineage>
</organism>
<name>A0A1I8BWF4_MELHA</name>
<keyword evidence="1" id="KW-1185">Reference proteome</keyword>
<protein>
    <submittedName>
        <fullName evidence="2">HEAT repeat-containing protein 1</fullName>
    </submittedName>
</protein>
<evidence type="ECO:0000313" key="1">
    <source>
        <dbReference type="Proteomes" id="UP000095281"/>
    </source>
</evidence>
<proteinExistence type="predicted"/>
<reference evidence="2" key="1">
    <citation type="submission" date="2016-11" db="UniProtKB">
        <authorList>
            <consortium name="WormBaseParasite"/>
        </authorList>
    </citation>
    <scope>IDENTIFICATION</scope>
</reference>
<dbReference type="Proteomes" id="UP000095281">
    <property type="component" value="Unplaced"/>
</dbReference>
<sequence>MAAKIDYECPDLLQSEVLETIQDCIDEAFIRQYVEVLFKKDGHGLKELHQSILECDKSQISRQTLLSFYVGVLIKVIQNSSDAIEVLKRSEVLQIFQQFILPSIDSYSSAVDQHHFTLKVLLYELILEMYRKQISENHWPFQLDISNMIIYPLANESTPISFRKIIEQLAILHINSVDYRTLKDSDDLINQLVQVLLAADFTLVYTSCTRILSTSRNAANILLSLGHGIPIIQKAKKLKKIEQSFAQLAADLIFNSTNFNENISDGFKDRFTHTLILVKLAEHFSTMRKIGSQYSEDSSQKWRFSLNEDALLAFVRSLLDVHSTNGEIENTITLLFQQYILPHLLLFTRLIEISIGASNEFLRLPAFILLTRLFKKELIESLLDVWRANSEEQIKKGILKFTLKQLNDLNAGVTEKLISDHRKTLINGVVALLDCVEPEEEESLSVIRMSVQICEALCTDFGINEINGKWIMLKKQMELIERRHYERNVYEKTTTIFQINEMIDNLKHGCNINNDSCGTKDCY</sequence>
<dbReference type="WBParaSite" id="MhA1_Contig700.frz3.gene10">
    <property type="protein sequence ID" value="MhA1_Contig700.frz3.gene10"/>
    <property type="gene ID" value="MhA1_Contig700.frz3.gene10"/>
</dbReference>